<feature type="compositionally biased region" description="Polar residues" evidence="1">
    <location>
        <begin position="115"/>
        <end position="127"/>
    </location>
</feature>
<evidence type="ECO:0000256" key="1">
    <source>
        <dbReference type="SAM" id="MobiDB-lite"/>
    </source>
</evidence>
<feature type="region of interest" description="Disordered" evidence="1">
    <location>
        <begin position="108"/>
        <end position="173"/>
    </location>
</feature>
<sequence>MLAQRSSSALALSASRQAARRNLSSQPKMHKVKDHWQNLKSKRPIDQDDLHLWLGFASASETIDTTLDRAKLRSKRQEPLLKQHDIWRRARIRRDVLNMDSAGLPVDEVEDAEIGTSNSMKETGSQKRASKRKPTNDSNQNDPSLTSSASEKRARKSTELFIPANPHDTDRSARIVDGRGQTLQSIPLCKGGGGGKNTTKAAISLTNKEEDDDLPERGTMPDTGQLRKWTKAYICCFNMEKVTIKHALEIAGDKFGVDLSSKKSELKDLLTEEM</sequence>
<accession>B7FX53</accession>
<dbReference type="PROSITE" id="PS51998">
    <property type="entry name" value="DEK_C"/>
    <property type="match status" value="1"/>
</dbReference>
<feature type="region of interest" description="Disordered" evidence="1">
    <location>
        <begin position="1"/>
        <end position="34"/>
    </location>
</feature>
<proteinExistence type="predicted"/>
<dbReference type="HOGENOM" id="CLU_974748_0_0_1"/>
<dbReference type="RefSeq" id="XP_002179493.1">
    <property type="nucleotide sequence ID" value="XM_002179457.1"/>
</dbReference>
<evidence type="ECO:0000259" key="2">
    <source>
        <dbReference type="PROSITE" id="PS51998"/>
    </source>
</evidence>
<evidence type="ECO:0000313" key="3">
    <source>
        <dbReference type="EMBL" id="EEC49316.1"/>
    </source>
</evidence>
<reference evidence="3 4" key="1">
    <citation type="journal article" date="2008" name="Nature">
        <title>The Phaeodactylum genome reveals the evolutionary history of diatom genomes.</title>
        <authorList>
            <person name="Bowler C."/>
            <person name="Allen A.E."/>
            <person name="Badger J.H."/>
            <person name="Grimwood J."/>
            <person name="Jabbari K."/>
            <person name="Kuo A."/>
            <person name="Maheswari U."/>
            <person name="Martens C."/>
            <person name="Maumus F."/>
            <person name="Otillar R.P."/>
            <person name="Rayko E."/>
            <person name="Salamov A."/>
            <person name="Vandepoele K."/>
            <person name="Beszteri B."/>
            <person name="Gruber A."/>
            <person name="Heijde M."/>
            <person name="Katinka M."/>
            <person name="Mock T."/>
            <person name="Valentin K."/>
            <person name="Verret F."/>
            <person name="Berges J.A."/>
            <person name="Brownlee C."/>
            <person name="Cadoret J.P."/>
            <person name="Chiovitti A."/>
            <person name="Choi C.J."/>
            <person name="Coesel S."/>
            <person name="De Martino A."/>
            <person name="Detter J.C."/>
            <person name="Durkin C."/>
            <person name="Falciatore A."/>
            <person name="Fournet J."/>
            <person name="Haruta M."/>
            <person name="Huysman M.J."/>
            <person name="Jenkins B.D."/>
            <person name="Jiroutova K."/>
            <person name="Jorgensen R.E."/>
            <person name="Joubert Y."/>
            <person name="Kaplan A."/>
            <person name="Kroger N."/>
            <person name="Kroth P.G."/>
            <person name="La Roche J."/>
            <person name="Lindquist E."/>
            <person name="Lommer M."/>
            <person name="Martin-Jezequel V."/>
            <person name="Lopez P.J."/>
            <person name="Lucas S."/>
            <person name="Mangogna M."/>
            <person name="McGinnis K."/>
            <person name="Medlin L.K."/>
            <person name="Montsant A."/>
            <person name="Oudot-Le Secq M.P."/>
            <person name="Napoli C."/>
            <person name="Obornik M."/>
            <person name="Parker M.S."/>
            <person name="Petit J.L."/>
            <person name="Porcel B.M."/>
            <person name="Poulsen N."/>
            <person name="Robison M."/>
            <person name="Rychlewski L."/>
            <person name="Rynearson T.A."/>
            <person name="Schmutz J."/>
            <person name="Shapiro H."/>
            <person name="Siaut M."/>
            <person name="Stanley M."/>
            <person name="Sussman M.R."/>
            <person name="Taylor A.R."/>
            <person name="Vardi A."/>
            <person name="von Dassow P."/>
            <person name="Vyverman W."/>
            <person name="Willis A."/>
            <person name="Wyrwicz L.S."/>
            <person name="Rokhsar D.S."/>
            <person name="Weissenbach J."/>
            <person name="Armbrust E.V."/>
            <person name="Green B.R."/>
            <person name="Van de Peer Y."/>
            <person name="Grigoriev I.V."/>
        </authorList>
    </citation>
    <scope>NUCLEOTIDE SEQUENCE [LARGE SCALE GENOMIC DNA]</scope>
    <source>
        <strain evidence="3 4">CCAP 1055/1</strain>
    </source>
</reference>
<protein>
    <recommendedName>
        <fullName evidence="2">DEK-C domain-containing protein</fullName>
    </recommendedName>
</protein>
<dbReference type="KEGG" id="pti:PHATRDRAFT_45287"/>
<organism evidence="3 4">
    <name type="scientific">Phaeodactylum tricornutum (strain CCAP 1055/1)</name>
    <dbReference type="NCBI Taxonomy" id="556484"/>
    <lineage>
        <taxon>Eukaryota</taxon>
        <taxon>Sar</taxon>
        <taxon>Stramenopiles</taxon>
        <taxon>Ochrophyta</taxon>
        <taxon>Bacillariophyta</taxon>
        <taxon>Bacillariophyceae</taxon>
        <taxon>Bacillariophycidae</taxon>
        <taxon>Naviculales</taxon>
        <taxon>Phaeodactylaceae</taxon>
        <taxon>Phaeodactylum</taxon>
    </lineage>
</organism>
<dbReference type="EMBL" id="CM000609">
    <property type="protein sequence ID" value="EEC49316.1"/>
    <property type="molecule type" value="Genomic_DNA"/>
</dbReference>
<feature type="compositionally biased region" description="Low complexity" evidence="1">
    <location>
        <begin position="1"/>
        <end position="26"/>
    </location>
</feature>
<dbReference type="PaxDb" id="2850-Phatr45287"/>
<evidence type="ECO:0000313" key="4">
    <source>
        <dbReference type="Proteomes" id="UP000000759"/>
    </source>
</evidence>
<gene>
    <name evidence="3" type="ORF">PHATRDRAFT_45287</name>
</gene>
<feature type="compositionally biased region" description="Polar residues" evidence="1">
    <location>
        <begin position="136"/>
        <end position="149"/>
    </location>
</feature>
<dbReference type="OrthoDB" id="10248551at2759"/>
<reference evidence="4" key="2">
    <citation type="submission" date="2008-08" db="EMBL/GenBank/DDBJ databases">
        <authorList>
            <consortium name="Diatom Consortium"/>
            <person name="Grigoriev I."/>
            <person name="Grimwood J."/>
            <person name="Kuo A."/>
            <person name="Otillar R.P."/>
            <person name="Salamov A."/>
            <person name="Detter J.C."/>
            <person name="Lindquist E."/>
            <person name="Shapiro H."/>
            <person name="Lucas S."/>
            <person name="Glavina del Rio T."/>
            <person name="Pitluck S."/>
            <person name="Rokhsar D."/>
            <person name="Bowler C."/>
        </authorList>
    </citation>
    <scope>GENOME REANNOTATION</scope>
    <source>
        <strain evidence="4">CCAP 1055/1</strain>
    </source>
</reference>
<dbReference type="GeneID" id="7200149"/>
<name>B7FX53_PHATC</name>
<dbReference type="InParanoid" id="B7FX53"/>
<dbReference type="InterPro" id="IPR014876">
    <property type="entry name" value="DEK_C"/>
</dbReference>
<keyword evidence="4" id="KW-1185">Reference proteome</keyword>
<dbReference type="AlphaFoldDB" id="B7FX53"/>
<dbReference type="Proteomes" id="UP000000759">
    <property type="component" value="Chromosome 6"/>
</dbReference>
<feature type="domain" description="DEK-C" evidence="2">
    <location>
        <begin position="220"/>
        <end position="274"/>
    </location>
</feature>